<reference evidence="2 3" key="1">
    <citation type="submission" date="2021-05" db="EMBL/GenBank/DDBJ databases">
        <title>A Polyphasic approach of four new species of the genus Ohtaekwangia: Ohtaekwangia histidinii sp. nov., Ohtaekwangia cretensis sp. nov., Ohtaekwangia indiensis sp. nov., Ohtaekwangia reichenbachii sp. nov. from diverse environment.</title>
        <authorList>
            <person name="Octaviana S."/>
        </authorList>
    </citation>
    <scope>NUCLEOTIDE SEQUENCE [LARGE SCALE GENOMIC DNA]</scope>
    <source>
        <strain evidence="2 3">PWU20</strain>
    </source>
</reference>
<evidence type="ECO:0000256" key="1">
    <source>
        <dbReference type="SAM" id="SignalP"/>
    </source>
</evidence>
<organism evidence="2 3">
    <name type="scientific">Chryseosolibacter indicus</name>
    <dbReference type="NCBI Taxonomy" id="2782351"/>
    <lineage>
        <taxon>Bacteria</taxon>
        <taxon>Pseudomonadati</taxon>
        <taxon>Bacteroidota</taxon>
        <taxon>Cytophagia</taxon>
        <taxon>Cytophagales</taxon>
        <taxon>Chryseotaleaceae</taxon>
        <taxon>Chryseosolibacter</taxon>
    </lineage>
</organism>
<sequence length="981" mass="109071">MRKHVHFTSLIRIFFLLSGLSSASFMTLYGQVNTEVLKLVKDINATGEPLTFNDYSGWTDVNGDLYFVLKSRQLWVIKQPDSTAIMLKELDFISNLSSMNGILYFSANDGIHGNEVWKTDGTSNGTVMVKDINPGINGSDPSLFTYSNGLVFFSAHDGSRGRELWKSDGTTQGTSIVMDIMRVVGSSNPSSLTNMNGLLYFVTNDGQHGYEIWITDGTTEGTRMMKDIRPQHRVSSHPRDLINIEGKLFFVAYDESFFRRLWVSDGTAQGTMMVAKVGENSGTPLHTPVDDMTEPTQLTHVNGVLYFTGKDAAHGVELWKSDGTAAGTQLVKDIVPGSRSPQYLNYLTSYNNKLYFVATSNYDLWISDGTENGTMSLTNHNQMRLTGYPDLTGFKGSMHFLASWATQLNTVHIFGIDATPESLKSVISDSNGYYSLTHLTSSGNFLYYVINGSLWRTNGSTHQRINQLLFSTRDSNPENFIVANGMMYFSAFDGFTYGLWKSDGTLNGTSLVHRFEDNVQYLTQSGNYLYYWANSIDTDSLTLDIKLWRTNLINDETTWVTDINKGGGDYIGDLEDVNGTLFFSIEVPMIAGQEFPREAQLWKTTGTIESTEYIRSFNEVGAPPIWLTNVNGTLFFSALTDPEVGEELWKSDGTSAGTVMVKKINPNPLEPSAPSQLINVKNILYFVAYTGDYELWRSDGTESGTFRVKDINPNGLTSLEDTLYFQSDNQLWKSDGTEAGTVEVATFDTPEGARIYSMYLLGRTGEDLIVATSYVRSTFLPGALWKTNGTSEGTVAILNPIDNLTRFSDITRKGNMIYFTGSVNNTPQNNLWRTDGTTCGTFPILTSGSPQNLTMLDNTIYLTSTDPRLGRELFSLDESAIPGPCLDEEVYVAQKDMNSPSQHIITNYPNPFTLSSTLNIDGPPNSTFDVSITDYYGNVRESYSNLRYNEKYDIGIQLPSGVYLLKVIAGSNISTVRIIKK</sequence>
<feature type="chain" id="PRO_5046898194" evidence="1">
    <location>
        <begin position="24"/>
        <end position="981"/>
    </location>
</feature>
<evidence type="ECO:0000313" key="3">
    <source>
        <dbReference type="Proteomes" id="UP000772618"/>
    </source>
</evidence>
<proteinExistence type="predicted"/>
<evidence type="ECO:0000313" key="2">
    <source>
        <dbReference type="EMBL" id="MBT1701942.1"/>
    </source>
</evidence>
<gene>
    <name evidence="2" type="ORF">KK060_01545</name>
</gene>
<dbReference type="InterPro" id="IPR026444">
    <property type="entry name" value="Secre_tail"/>
</dbReference>
<feature type="signal peptide" evidence="1">
    <location>
        <begin position="1"/>
        <end position="23"/>
    </location>
</feature>
<comment type="caution">
    <text evidence="2">The sequence shown here is derived from an EMBL/GenBank/DDBJ whole genome shotgun (WGS) entry which is preliminary data.</text>
</comment>
<dbReference type="Proteomes" id="UP000772618">
    <property type="component" value="Unassembled WGS sequence"/>
</dbReference>
<accession>A0ABS5VKH5</accession>
<dbReference type="EMBL" id="JAHESD010000002">
    <property type="protein sequence ID" value="MBT1701942.1"/>
    <property type="molecule type" value="Genomic_DNA"/>
</dbReference>
<dbReference type="SUPFAM" id="SSF63829">
    <property type="entry name" value="Calcium-dependent phosphotriesterase"/>
    <property type="match status" value="1"/>
</dbReference>
<keyword evidence="1" id="KW-0732">Signal</keyword>
<protein>
    <submittedName>
        <fullName evidence="2">T9SS type A sorting domain-containing protein</fullName>
    </submittedName>
</protein>
<dbReference type="InterPro" id="IPR030916">
    <property type="entry name" value="ELWxxDGT_rpt"/>
</dbReference>
<name>A0ABS5VKH5_9BACT</name>
<dbReference type="RefSeq" id="WP_254151638.1">
    <property type="nucleotide sequence ID" value="NZ_JAHESD010000002.1"/>
</dbReference>
<dbReference type="NCBIfam" id="TIGR04183">
    <property type="entry name" value="Por_Secre_tail"/>
    <property type="match status" value="1"/>
</dbReference>
<keyword evidence="3" id="KW-1185">Reference proteome</keyword>
<dbReference type="NCBIfam" id="TIGR04534">
    <property type="entry name" value="ELWxxDGT_rpt"/>
    <property type="match status" value="3"/>
</dbReference>